<reference evidence="2 3" key="1">
    <citation type="submission" date="2021-04" db="EMBL/GenBank/DDBJ databases">
        <authorList>
            <person name="Pira H."/>
            <person name="Risdian C."/>
            <person name="Wink J."/>
        </authorList>
    </citation>
    <scope>NUCLEOTIDE SEQUENCE [LARGE SCALE GENOMIC DNA]</scope>
    <source>
        <strain evidence="2 3">WHA3</strain>
    </source>
</reference>
<feature type="region of interest" description="Disordered" evidence="1">
    <location>
        <begin position="20"/>
        <end position="96"/>
    </location>
</feature>
<evidence type="ECO:0000256" key="1">
    <source>
        <dbReference type="SAM" id="MobiDB-lite"/>
    </source>
</evidence>
<protein>
    <submittedName>
        <fullName evidence="2">Uncharacterized protein</fullName>
    </submittedName>
</protein>
<accession>A0ABS6SGS0</accession>
<gene>
    <name evidence="2" type="ORF">KCG44_09990</name>
</gene>
<proteinExistence type="predicted"/>
<comment type="caution">
    <text evidence="2">The sequence shown here is derived from an EMBL/GenBank/DDBJ whole genome shotgun (WGS) entry which is preliminary data.</text>
</comment>
<sequence>MNDKDDKSAKRASLLERAAAELESGKVASVSTSRPPPLVRKAKDDAPKVKAKPAPKAPAAPKVAAQTPVADAQPPAEASQIGGMPFGGQDEAPTKTSRRGHIDLAALRDLGYVVPDSPATATAEEFRIVKRQLLINAMAEGDRRIENGNLILVCSSQPNEGKTFCAANLALSIASERDVTVLLVDADFAKPEILSTLGLEGGQRPDRRGCRPFDRAQRLPDQDQYREFFGAARGPPAQSDDGVAGVGTYGRDDRRDRPPLFRSHRDFRFAAMSCVIRGVCPCPARRAGPVCRGSRNNA</sequence>
<organism evidence="2 3">
    <name type="scientific">Pacificimonas pallii</name>
    <dbReference type="NCBI Taxonomy" id="2827236"/>
    <lineage>
        <taxon>Bacteria</taxon>
        <taxon>Pseudomonadati</taxon>
        <taxon>Pseudomonadota</taxon>
        <taxon>Alphaproteobacteria</taxon>
        <taxon>Sphingomonadales</taxon>
        <taxon>Sphingosinicellaceae</taxon>
        <taxon>Pacificimonas</taxon>
    </lineage>
</organism>
<keyword evidence="3" id="KW-1185">Reference proteome</keyword>
<name>A0ABS6SGS0_9SPHN</name>
<feature type="region of interest" description="Disordered" evidence="1">
    <location>
        <begin position="231"/>
        <end position="257"/>
    </location>
</feature>
<feature type="compositionally biased region" description="Low complexity" evidence="1">
    <location>
        <begin position="52"/>
        <end position="65"/>
    </location>
</feature>
<evidence type="ECO:0000313" key="3">
    <source>
        <dbReference type="Proteomes" id="UP000722336"/>
    </source>
</evidence>
<dbReference type="Proteomes" id="UP000722336">
    <property type="component" value="Unassembled WGS sequence"/>
</dbReference>
<dbReference type="RefSeq" id="WP_218445940.1">
    <property type="nucleotide sequence ID" value="NZ_JAGSPA010000003.1"/>
</dbReference>
<dbReference type="EMBL" id="JAGSPA010000003">
    <property type="protein sequence ID" value="MBV7257111.1"/>
    <property type="molecule type" value="Genomic_DNA"/>
</dbReference>
<evidence type="ECO:0000313" key="2">
    <source>
        <dbReference type="EMBL" id="MBV7257111.1"/>
    </source>
</evidence>